<dbReference type="PANTHER" id="PTHR41700:SF1">
    <property type="entry name" value="N-ACETYLTRANSFERASE DOMAIN-CONTAINING PROTEIN"/>
    <property type="match status" value="1"/>
</dbReference>
<feature type="domain" description="N-acetyltransferase" evidence="1">
    <location>
        <begin position="48"/>
        <end position="191"/>
    </location>
</feature>
<dbReference type="InterPro" id="IPR000182">
    <property type="entry name" value="GNAT_dom"/>
</dbReference>
<dbReference type="GO" id="GO:0016747">
    <property type="term" value="F:acyltransferase activity, transferring groups other than amino-acyl groups"/>
    <property type="evidence" value="ECO:0007669"/>
    <property type="project" value="InterPro"/>
</dbReference>
<dbReference type="Gene3D" id="3.40.630.30">
    <property type="match status" value="1"/>
</dbReference>
<comment type="caution">
    <text evidence="2">The sequence shown here is derived from an EMBL/GenBank/DDBJ whole genome shotgun (WGS) entry which is preliminary data.</text>
</comment>
<reference evidence="2 3" key="1">
    <citation type="submission" date="2021-01" db="EMBL/GenBank/DDBJ databases">
        <title>Whole genome shotgun sequence of Catellatospora citrea NBRC 14495.</title>
        <authorList>
            <person name="Komaki H."/>
            <person name="Tamura T."/>
        </authorList>
    </citation>
    <scope>NUCLEOTIDE SEQUENCE [LARGE SCALE GENOMIC DNA]</scope>
    <source>
        <strain evidence="2 3">NBRC 14495</strain>
    </source>
</reference>
<proteinExistence type="predicted"/>
<name>A0A8J3P2C2_9ACTN</name>
<dbReference type="EMBL" id="BONH01000034">
    <property type="protein sequence ID" value="GIG01023.1"/>
    <property type="molecule type" value="Genomic_DNA"/>
</dbReference>
<dbReference type="PROSITE" id="PS51186">
    <property type="entry name" value="GNAT"/>
    <property type="match status" value="1"/>
</dbReference>
<dbReference type="Proteomes" id="UP000659904">
    <property type="component" value="Unassembled WGS sequence"/>
</dbReference>
<dbReference type="SUPFAM" id="SSF55729">
    <property type="entry name" value="Acyl-CoA N-acyltransferases (Nat)"/>
    <property type="match status" value="1"/>
</dbReference>
<dbReference type="InterPro" id="IPR038764">
    <property type="entry name" value="GNAT_N_AcTrfase_prd"/>
</dbReference>
<dbReference type="InterPro" id="IPR016181">
    <property type="entry name" value="Acyl_CoA_acyltransferase"/>
</dbReference>
<evidence type="ECO:0000313" key="2">
    <source>
        <dbReference type="EMBL" id="GIG01023.1"/>
    </source>
</evidence>
<dbReference type="Pfam" id="PF00583">
    <property type="entry name" value="Acetyltransf_1"/>
    <property type="match status" value="1"/>
</dbReference>
<sequence>MIVPTVETAARSGHARAGEWGDVTQQITVDTVVQAEELARAAADRLGVRMRELSTVAEQNRAADLLCRVWRADSPDQLINGGMLRALEHSGNYVVGAYRGDELIGAAVGFFGTGHLHSHIAGVDPAKQSGGVGFALKQHQRAWALARGIGEVCWTFDPLVRRNAYVNLHKLGATAADYLPDFYGEMNDGINTGEATDRIYIRWELLSPVAVAAARGEVREVDLPALRAAGAAELLGRTERDAPVLPAAASPADGRVLLVAVPADIERLRAENPVGAKVWRPAVRDAVCGALEAGYRITGMSRDGWYVLEDKS</sequence>
<gene>
    <name evidence="2" type="ORF">Cci01nite_61160</name>
</gene>
<evidence type="ECO:0000259" key="1">
    <source>
        <dbReference type="PROSITE" id="PS51186"/>
    </source>
</evidence>
<evidence type="ECO:0000313" key="3">
    <source>
        <dbReference type="Proteomes" id="UP000659904"/>
    </source>
</evidence>
<protein>
    <recommendedName>
        <fullName evidence="1">N-acetyltransferase domain-containing protein</fullName>
    </recommendedName>
</protein>
<dbReference type="PANTHER" id="PTHR41700">
    <property type="entry name" value="GCN5-RELATED N-ACETYLTRANSFERASE"/>
    <property type="match status" value="1"/>
</dbReference>
<organism evidence="2 3">
    <name type="scientific">Catellatospora citrea</name>
    <dbReference type="NCBI Taxonomy" id="53366"/>
    <lineage>
        <taxon>Bacteria</taxon>
        <taxon>Bacillati</taxon>
        <taxon>Actinomycetota</taxon>
        <taxon>Actinomycetes</taxon>
        <taxon>Micromonosporales</taxon>
        <taxon>Micromonosporaceae</taxon>
        <taxon>Catellatospora</taxon>
    </lineage>
</organism>
<accession>A0A8J3P2C2</accession>
<dbReference type="AlphaFoldDB" id="A0A8J3P2C2"/>
<keyword evidence="3" id="KW-1185">Reference proteome</keyword>